<dbReference type="Gene3D" id="1.10.390.10">
    <property type="entry name" value="Neutral Protease Domain 2"/>
    <property type="match status" value="1"/>
</dbReference>
<dbReference type="InterPro" id="IPR050344">
    <property type="entry name" value="Peptidase_M1_aminopeptidases"/>
</dbReference>
<comment type="similarity">
    <text evidence="2 9">Belongs to the peptidase M1 family.</text>
</comment>
<dbReference type="InterPro" id="IPR014782">
    <property type="entry name" value="Peptidase_M1_dom"/>
</dbReference>
<dbReference type="Pfam" id="PF11838">
    <property type="entry name" value="ERAP1_C"/>
    <property type="match status" value="1"/>
</dbReference>
<organism evidence="13 14">
    <name type="scientific">Coccomyxa viridis</name>
    <dbReference type="NCBI Taxonomy" id="1274662"/>
    <lineage>
        <taxon>Eukaryota</taxon>
        <taxon>Viridiplantae</taxon>
        <taxon>Chlorophyta</taxon>
        <taxon>core chlorophytes</taxon>
        <taxon>Trebouxiophyceae</taxon>
        <taxon>Trebouxiophyceae incertae sedis</taxon>
        <taxon>Coccomyxaceae</taxon>
        <taxon>Coccomyxa</taxon>
    </lineage>
</organism>
<keyword evidence="6 9" id="KW-0862">Zinc</keyword>
<reference evidence="13 14" key="1">
    <citation type="submission" date="2024-06" db="EMBL/GenBank/DDBJ databases">
        <authorList>
            <person name="Kraege A."/>
            <person name="Thomma B."/>
        </authorList>
    </citation>
    <scope>NUCLEOTIDE SEQUENCE [LARGE SCALE GENOMIC DNA]</scope>
</reference>
<dbReference type="InterPro" id="IPR034016">
    <property type="entry name" value="M1_APN-typ"/>
</dbReference>
<keyword evidence="7" id="KW-0492">Microsome</keyword>
<dbReference type="InterPro" id="IPR027268">
    <property type="entry name" value="Peptidase_M4/M1_CTD_sf"/>
</dbReference>
<keyword evidence="7" id="KW-0256">Endoplasmic reticulum</keyword>
<keyword evidence="14" id="KW-1185">Reference proteome</keyword>
<evidence type="ECO:0000256" key="7">
    <source>
        <dbReference type="ARBA" id="ARBA00022848"/>
    </source>
</evidence>
<evidence type="ECO:0000259" key="12">
    <source>
        <dbReference type="Pfam" id="PF17900"/>
    </source>
</evidence>
<dbReference type="InterPro" id="IPR024571">
    <property type="entry name" value="ERAP1-like_C_dom"/>
</dbReference>
<dbReference type="InterPro" id="IPR045357">
    <property type="entry name" value="Aminopeptidase_N-like_N"/>
</dbReference>
<feature type="domain" description="ERAP1-like C-terminal" evidence="11">
    <location>
        <begin position="496"/>
        <end position="796"/>
    </location>
</feature>
<dbReference type="Gene3D" id="2.60.40.1730">
    <property type="entry name" value="tricorn interacting facor f3 domain"/>
    <property type="match status" value="1"/>
</dbReference>
<evidence type="ECO:0000256" key="2">
    <source>
        <dbReference type="ARBA" id="ARBA00010136"/>
    </source>
</evidence>
<keyword evidence="3 9" id="KW-0645">Protease</keyword>
<comment type="caution">
    <text evidence="13">The sequence shown here is derived from an EMBL/GenBank/DDBJ whole genome shotgun (WGS) entry which is preliminary data.</text>
</comment>
<dbReference type="CDD" id="cd09601">
    <property type="entry name" value="M1_APN-Q_like"/>
    <property type="match status" value="1"/>
</dbReference>
<name>A0ABP1GDP6_9CHLO</name>
<evidence type="ECO:0000313" key="13">
    <source>
        <dbReference type="EMBL" id="CAL5229420.1"/>
    </source>
</evidence>
<keyword evidence="8 9" id="KW-0482">Metalloprotease</keyword>
<feature type="domain" description="Aminopeptidase N-like N-terminal" evidence="12">
    <location>
        <begin position="1"/>
        <end position="163"/>
    </location>
</feature>
<dbReference type="PANTHER" id="PTHR11533:SF299">
    <property type="entry name" value="AMINOPEPTIDASE"/>
    <property type="match status" value="1"/>
</dbReference>
<evidence type="ECO:0000256" key="4">
    <source>
        <dbReference type="ARBA" id="ARBA00022723"/>
    </source>
</evidence>
<dbReference type="SUPFAM" id="SSF55486">
    <property type="entry name" value="Metalloproteases ('zincins'), catalytic domain"/>
    <property type="match status" value="1"/>
</dbReference>
<dbReference type="EC" id="3.4.11.-" evidence="9"/>
<evidence type="ECO:0000313" key="14">
    <source>
        <dbReference type="Proteomes" id="UP001497392"/>
    </source>
</evidence>
<evidence type="ECO:0000256" key="8">
    <source>
        <dbReference type="ARBA" id="ARBA00023049"/>
    </source>
</evidence>
<dbReference type="InterPro" id="IPR042097">
    <property type="entry name" value="Aminopeptidase_N-like_N_sf"/>
</dbReference>
<evidence type="ECO:0000259" key="10">
    <source>
        <dbReference type="Pfam" id="PF01433"/>
    </source>
</evidence>
<dbReference type="SUPFAM" id="SSF63737">
    <property type="entry name" value="Leukotriene A4 hydrolase N-terminal domain"/>
    <property type="match status" value="1"/>
</dbReference>
<dbReference type="Proteomes" id="UP001497392">
    <property type="component" value="Unassembled WGS sequence"/>
</dbReference>
<dbReference type="Gene3D" id="1.25.50.20">
    <property type="match status" value="1"/>
</dbReference>
<feature type="domain" description="Peptidase M1 membrane alanine aminopeptidase" evidence="10">
    <location>
        <begin position="203"/>
        <end position="388"/>
    </location>
</feature>
<dbReference type="Pfam" id="PF17900">
    <property type="entry name" value="Peptidase_M1_N"/>
    <property type="match status" value="1"/>
</dbReference>
<evidence type="ECO:0000256" key="3">
    <source>
        <dbReference type="ARBA" id="ARBA00022670"/>
    </source>
</evidence>
<evidence type="ECO:0000256" key="9">
    <source>
        <dbReference type="RuleBase" id="RU364040"/>
    </source>
</evidence>
<comment type="subcellular location">
    <subcellularLocation>
        <location evidence="1">Microsome membrane</location>
        <topology evidence="1">Peripheral membrane protein</topology>
    </subcellularLocation>
</comment>
<protein>
    <recommendedName>
        <fullName evidence="9">Aminopeptidase</fullName>
        <ecNumber evidence="9">3.4.11.-</ecNumber>
    </recommendedName>
</protein>
<sequence>MHAVGMTISDIFAVSREGSEQQGILIHDDYMKQNGQFAIAFDSPVDTYTTLVLHFQYKLVHKDTGYHLTPYTARDGNQILLGATHMQARPSSASGAHAVYTREAFPCFDEPALKATFQLSVLTDPSVPVVLFNVPLARNTSIDPGTGLREWEFGSTPVMSSYIVAFALGNLTGISRTVPSSRSQHDISVTLWTTPDRIQNFDWALQSAAAILPNYEALFDYAYFLPKLDILALPGYLFQAMENWGLLVYEQTRIEIDPDESPHSVRYFMVADTIAHEMAHLWCGDLVTMSWWSDLWLNEACATNFEYFASDYASAAMQGVGTYFYPTAEVLPFRDDFAMNGEHPVSDPTYADAGSDAEVQSLFDDIEYQKGGSVLRMLWNYMSSSHYASSRLPADVQPRHDENEDSVTQADTLQDPFMECYAAWMQQKQYSSGTGADFLASFSNTSASPIDEWMHQWIYEAGYPLVIVEADANGTVFARQVDPLPIVQLGGEADAFIKVNVNQTGYYRVQYSDDLWHANARAAGANDSVFSQSDVAGLLDDAHTLHQMEGAINITVWLDLLQALGERGRFEYAPWSIAIAQLPAVSYYLQGLCGNALLSFIAKDVTGAFAGLPLNCSTMTGANDRAAASPILAIAAISPNPGLGAGAASLVMAAANAATSLDVDLANDIVTLAVASGEAGPFQQVLGEYKMAPDATKPVYSAILANSPNLDLLNATLYEALQQSEYSLANLQTLAAAFAGQRPQGRDLTWDFFVSNQDAILEKGSGDAGTSWGPFVQNVGSHYIDAAGQAKLDTVWKSIKGMMPSDQPYQAAKGSIANAITWVDLYGDDACSWLEARMAERSG</sequence>
<accession>A0ABP1GDP6</accession>
<proteinExistence type="inferred from homology"/>
<keyword evidence="5 9" id="KW-0378">Hydrolase</keyword>
<dbReference type="EMBL" id="CAXHTA020000020">
    <property type="protein sequence ID" value="CAL5229420.1"/>
    <property type="molecule type" value="Genomic_DNA"/>
</dbReference>
<comment type="cofactor">
    <cofactor evidence="9">
        <name>Zn(2+)</name>
        <dbReference type="ChEBI" id="CHEBI:29105"/>
    </cofactor>
    <text evidence="9">Binds 1 zinc ion per subunit.</text>
</comment>
<keyword evidence="4 9" id="KW-0479">Metal-binding</keyword>
<keyword evidence="9" id="KW-0031">Aminopeptidase</keyword>
<dbReference type="PRINTS" id="PR00756">
    <property type="entry name" value="ALADIPTASE"/>
</dbReference>
<dbReference type="PANTHER" id="PTHR11533">
    <property type="entry name" value="PROTEASE M1 ZINC METALLOPROTEASE"/>
    <property type="match status" value="1"/>
</dbReference>
<dbReference type="Pfam" id="PF01433">
    <property type="entry name" value="Peptidase_M1"/>
    <property type="match status" value="1"/>
</dbReference>
<gene>
    <name evidence="13" type="primary">g12742</name>
    <name evidence="13" type="ORF">VP750_LOCUS11326</name>
</gene>
<evidence type="ECO:0000256" key="1">
    <source>
        <dbReference type="ARBA" id="ARBA00004174"/>
    </source>
</evidence>
<dbReference type="InterPro" id="IPR001930">
    <property type="entry name" value="Peptidase_M1"/>
</dbReference>
<evidence type="ECO:0000256" key="5">
    <source>
        <dbReference type="ARBA" id="ARBA00022801"/>
    </source>
</evidence>
<evidence type="ECO:0000256" key="6">
    <source>
        <dbReference type="ARBA" id="ARBA00022833"/>
    </source>
</evidence>
<evidence type="ECO:0000259" key="11">
    <source>
        <dbReference type="Pfam" id="PF11838"/>
    </source>
</evidence>